<dbReference type="Proteomes" id="UP001059380">
    <property type="component" value="Chromosome"/>
</dbReference>
<sequence>MSAEKIEKGRSSAESGAGKQGRQKDQESREHHLDKTIEDSFPASDPPSTDPNPGGDE</sequence>
<keyword evidence="3" id="KW-1185">Reference proteome</keyword>
<evidence type="ECO:0000313" key="3">
    <source>
        <dbReference type="Proteomes" id="UP001059380"/>
    </source>
</evidence>
<evidence type="ECO:0000256" key="1">
    <source>
        <dbReference type="SAM" id="MobiDB-lite"/>
    </source>
</evidence>
<protein>
    <submittedName>
        <fullName evidence="2">Uncharacterized protein</fullName>
    </submittedName>
</protein>
<dbReference type="RefSeq" id="WP_260794825.1">
    <property type="nucleotide sequence ID" value="NZ_CP093313.1"/>
</dbReference>
<gene>
    <name evidence="2" type="ORF">MOP44_05055</name>
</gene>
<organism evidence="2 3">
    <name type="scientific">Occallatibacter riparius</name>
    <dbReference type="NCBI Taxonomy" id="1002689"/>
    <lineage>
        <taxon>Bacteria</taxon>
        <taxon>Pseudomonadati</taxon>
        <taxon>Acidobacteriota</taxon>
        <taxon>Terriglobia</taxon>
        <taxon>Terriglobales</taxon>
        <taxon>Acidobacteriaceae</taxon>
        <taxon>Occallatibacter</taxon>
    </lineage>
</organism>
<feature type="region of interest" description="Disordered" evidence="1">
    <location>
        <begin position="1"/>
        <end position="57"/>
    </location>
</feature>
<name>A0A9J7BR10_9BACT</name>
<dbReference type="EMBL" id="CP093313">
    <property type="protein sequence ID" value="UWZ85308.1"/>
    <property type="molecule type" value="Genomic_DNA"/>
</dbReference>
<dbReference type="AlphaFoldDB" id="A0A9J7BR10"/>
<dbReference type="KEGG" id="orp:MOP44_05055"/>
<feature type="compositionally biased region" description="Basic and acidic residues" evidence="1">
    <location>
        <begin position="22"/>
        <end position="38"/>
    </location>
</feature>
<accession>A0A9J7BR10</accession>
<feature type="compositionally biased region" description="Basic and acidic residues" evidence="1">
    <location>
        <begin position="1"/>
        <end position="11"/>
    </location>
</feature>
<proteinExistence type="predicted"/>
<reference evidence="2" key="1">
    <citation type="submission" date="2021-04" db="EMBL/GenBank/DDBJ databases">
        <title>Phylogenetic analysis of Acidobacteriaceae.</title>
        <authorList>
            <person name="Qiu L."/>
            <person name="Zhang Q."/>
        </authorList>
    </citation>
    <scope>NUCLEOTIDE SEQUENCE</scope>
    <source>
        <strain evidence="2">DSM 25168</strain>
    </source>
</reference>
<evidence type="ECO:0000313" key="2">
    <source>
        <dbReference type="EMBL" id="UWZ85308.1"/>
    </source>
</evidence>